<evidence type="ECO:0000313" key="3">
    <source>
        <dbReference type="Proteomes" id="UP000249354"/>
    </source>
</evidence>
<comment type="caution">
    <text evidence="2">The sequence shown here is derived from an EMBL/GenBank/DDBJ whole genome shotgun (WGS) entry which is preliminary data.</text>
</comment>
<dbReference type="InterPro" id="IPR000073">
    <property type="entry name" value="AB_hydrolase_1"/>
</dbReference>
<gene>
    <name evidence="2" type="ORF">DCF25_19905</name>
</gene>
<feature type="domain" description="AB hydrolase-1" evidence="1">
    <location>
        <begin position="72"/>
        <end position="160"/>
    </location>
</feature>
<dbReference type="PANTHER" id="PTHR43798:SF33">
    <property type="entry name" value="HYDROLASE, PUTATIVE (AFU_ORTHOLOGUE AFUA_2G14860)-RELATED"/>
    <property type="match status" value="1"/>
</dbReference>
<accession>A0A2W4TU23</accession>
<dbReference type="Proteomes" id="UP000249354">
    <property type="component" value="Unassembled WGS sequence"/>
</dbReference>
<proteinExistence type="predicted"/>
<organism evidence="2 3">
    <name type="scientific">Leptolyngbya foveolarum</name>
    <dbReference type="NCBI Taxonomy" id="47253"/>
    <lineage>
        <taxon>Bacteria</taxon>
        <taxon>Bacillati</taxon>
        <taxon>Cyanobacteriota</taxon>
        <taxon>Cyanophyceae</taxon>
        <taxon>Leptolyngbyales</taxon>
        <taxon>Leptolyngbyaceae</taxon>
        <taxon>Leptolyngbya group</taxon>
        <taxon>Leptolyngbya</taxon>
    </lineage>
</organism>
<dbReference type="EMBL" id="QBMC01000199">
    <property type="protein sequence ID" value="PZO11174.1"/>
    <property type="molecule type" value="Genomic_DNA"/>
</dbReference>
<dbReference type="PANTHER" id="PTHR43798">
    <property type="entry name" value="MONOACYLGLYCEROL LIPASE"/>
    <property type="match status" value="1"/>
</dbReference>
<dbReference type="GO" id="GO:0047372">
    <property type="term" value="F:monoacylglycerol lipase activity"/>
    <property type="evidence" value="ECO:0007669"/>
    <property type="project" value="TreeGrafter"/>
</dbReference>
<name>A0A2W4TU23_9CYAN</name>
<reference evidence="2 3" key="2">
    <citation type="submission" date="2018-06" db="EMBL/GenBank/DDBJ databases">
        <title>Metagenomic assembly of (sub)arctic Cyanobacteria and their associated microbiome from non-axenic cultures.</title>
        <authorList>
            <person name="Baurain D."/>
        </authorList>
    </citation>
    <scope>NUCLEOTIDE SEQUENCE [LARGE SCALE GENOMIC DNA]</scope>
    <source>
        <strain evidence="2">ULC129bin1</strain>
    </source>
</reference>
<dbReference type="InterPro" id="IPR050266">
    <property type="entry name" value="AB_hydrolase_sf"/>
</dbReference>
<dbReference type="Gene3D" id="3.40.50.1820">
    <property type="entry name" value="alpha/beta hydrolase"/>
    <property type="match status" value="1"/>
</dbReference>
<protein>
    <recommendedName>
        <fullName evidence="1">AB hydrolase-1 domain-containing protein</fullName>
    </recommendedName>
</protein>
<dbReference type="SUPFAM" id="SSF53474">
    <property type="entry name" value="alpha/beta-Hydrolases"/>
    <property type="match status" value="1"/>
</dbReference>
<dbReference type="AlphaFoldDB" id="A0A2W4TU23"/>
<dbReference type="GO" id="GO:0016020">
    <property type="term" value="C:membrane"/>
    <property type="evidence" value="ECO:0007669"/>
    <property type="project" value="TreeGrafter"/>
</dbReference>
<reference evidence="3" key="1">
    <citation type="submission" date="2018-04" db="EMBL/GenBank/DDBJ databases">
        <authorList>
            <person name="Cornet L."/>
        </authorList>
    </citation>
    <scope>NUCLEOTIDE SEQUENCE [LARGE SCALE GENOMIC DNA]</scope>
</reference>
<dbReference type="Pfam" id="PF00561">
    <property type="entry name" value="Abhydrolase_1"/>
    <property type="match status" value="1"/>
</dbReference>
<evidence type="ECO:0000313" key="2">
    <source>
        <dbReference type="EMBL" id="PZO11174.1"/>
    </source>
</evidence>
<dbReference type="InterPro" id="IPR029058">
    <property type="entry name" value="AB_hydrolase_fold"/>
</dbReference>
<evidence type="ECO:0000259" key="1">
    <source>
        <dbReference type="Pfam" id="PF00561"/>
    </source>
</evidence>
<dbReference type="GO" id="GO:0046464">
    <property type="term" value="P:acylglycerol catabolic process"/>
    <property type="evidence" value="ECO:0007669"/>
    <property type="project" value="TreeGrafter"/>
</dbReference>
<sequence length="264" mass="29562">MNHTPNLLWLSVSPYLKCFDRRLLSRLVKIAPVRQWEYSQTVDEPCCVDAVVAALHSYVSDRAALEQRSGNPHYKVHLLGHGVSGVVALLYARRHPERVASLTLLSVNAMPAVNWQAHYYALRQLLPCSREIILAQVARNLFGNQPARLYKAIAQLLEKDLDSNLTLHSLAHHTEIPAESTTVPLLVCNGAHDSIICSQKQTLWHDAMKPGDRLWQCPEGNHFFHFHHAEATASVITAHISNIGNPPRNQLASDERIVFQATAT</sequence>